<evidence type="ECO:0000313" key="4">
    <source>
        <dbReference type="Proteomes" id="UP000232693"/>
    </source>
</evidence>
<feature type="compositionally biased region" description="Basic and acidic residues" evidence="1">
    <location>
        <begin position="84"/>
        <end position="94"/>
    </location>
</feature>
<feature type="compositionally biased region" description="Polar residues" evidence="1">
    <location>
        <begin position="74"/>
        <end position="83"/>
    </location>
</feature>
<keyword evidence="4" id="KW-1185">Reference proteome</keyword>
<dbReference type="EMBL" id="CP025120">
    <property type="protein sequence ID" value="AUD79732.1"/>
    <property type="molecule type" value="Genomic_DNA"/>
</dbReference>
<dbReference type="KEGG" id="kpd:CW740_10935"/>
<evidence type="ECO:0000256" key="2">
    <source>
        <dbReference type="SAM" id="Phobius"/>
    </source>
</evidence>
<organism evidence="3 4">
    <name type="scientific">Kangiella profundi</name>
    <dbReference type="NCBI Taxonomy" id="1561924"/>
    <lineage>
        <taxon>Bacteria</taxon>
        <taxon>Pseudomonadati</taxon>
        <taxon>Pseudomonadota</taxon>
        <taxon>Gammaproteobacteria</taxon>
        <taxon>Kangiellales</taxon>
        <taxon>Kangiellaceae</taxon>
        <taxon>Kangiella</taxon>
    </lineage>
</organism>
<sequence>MWIKIVLIILMLAILFSLFRGLFFLGKGDEESSKKLVKALSWRIGLSILLFIIVILLHYFGVLEFRDSVLPVETSTQGSSSESAQHDARYPKNW</sequence>
<dbReference type="OrthoDB" id="6198161at2"/>
<dbReference type="NCBIfam" id="NF033233">
    <property type="entry name" value="twin_helix"/>
    <property type="match status" value="1"/>
</dbReference>
<keyword evidence="2" id="KW-0472">Membrane</keyword>
<feature type="region of interest" description="Disordered" evidence="1">
    <location>
        <begin position="74"/>
        <end position="94"/>
    </location>
</feature>
<accession>A0A2K9AQ29</accession>
<evidence type="ECO:0000313" key="3">
    <source>
        <dbReference type="EMBL" id="AUD79732.1"/>
    </source>
</evidence>
<dbReference type="Pfam" id="PF11137">
    <property type="entry name" value="DUF2909"/>
    <property type="match status" value="1"/>
</dbReference>
<evidence type="ECO:0000256" key="1">
    <source>
        <dbReference type="SAM" id="MobiDB-lite"/>
    </source>
</evidence>
<reference evidence="3 4" key="1">
    <citation type="submission" date="2017-12" db="EMBL/GenBank/DDBJ databases">
        <title>Kangiella profundi FT102 completed genome.</title>
        <authorList>
            <person name="Xu J."/>
            <person name="Wang J."/>
            <person name="Lu Y."/>
        </authorList>
    </citation>
    <scope>NUCLEOTIDE SEQUENCE [LARGE SCALE GENOMIC DNA]</scope>
    <source>
        <strain evidence="3 4">FT102</strain>
    </source>
</reference>
<protein>
    <submittedName>
        <fullName evidence="3">DUF2909 domain-containing protein</fullName>
    </submittedName>
</protein>
<feature type="transmembrane region" description="Helical" evidence="2">
    <location>
        <begin position="6"/>
        <end position="28"/>
    </location>
</feature>
<feature type="transmembrane region" description="Helical" evidence="2">
    <location>
        <begin position="40"/>
        <end position="60"/>
    </location>
</feature>
<dbReference type="AlphaFoldDB" id="A0A2K9AQ29"/>
<gene>
    <name evidence="3" type="ORF">CW740_10935</name>
</gene>
<name>A0A2K9AQ29_9GAMM</name>
<proteinExistence type="predicted"/>
<dbReference type="RefSeq" id="WP_106647531.1">
    <property type="nucleotide sequence ID" value="NZ_BMGO01000001.1"/>
</dbReference>
<keyword evidence="2" id="KW-0812">Transmembrane</keyword>
<keyword evidence="2" id="KW-1133">Transmembrane helix</keyword>
<dbReference type="Proteomes" id="UP000232693">
    <property type="component" value="Chromosome"/>
</dbReference>
<dbReference type="InterPro" id="IPR021313">
    <property type="entry name" value="DUF2909"/>
</dbReference>